<evidence type="ECO:0000313" key="2">
    <source>
        <dbReference type="EMBL" id="RKN05823.1"/>
    </source>
</evidence>
<dbReference type="Proteomes" id="UP000268652">
    <property type="component" value="Unassembled WGS sequence"/>
</dbReference>
<feature type="compositionally biased region" description="Low complexity" evidence="1">
    <location>
        <begin position="1"/>
        <end position="32"/>
    </location>
</feature>
<dbReference type="EMBL" id="RBDX01000024">
    <property type="protein sequence ID" value="RKN05823.1"/>
    <property type="molecule type" value="Genomic_DNA"/>
</dbReference>
<gene>
    <name evidence="3" type="ORF">D7318_23380</name>
    <name evidence="2" type="ORF">D7319_24150</name>
</gene>
<dbReference type="AlphaFoldDB" id="A0A3A9W041"/>
<keyword evidence="4" id="KW-1185">Reference proteome</keyword>
<evidence type="ECO:0000256" key="1">
    <source>
        <dbReference type="SAM" id="MobiDB-lite"/>
    </source>
</evidence>
<accession>A0A3A9W041</accession>
<protein>
    <submittedName>
        <fullName evidence="2">Uncharacterized protein</fullName>
    </submittedName>
</protein>
<evidence type="ECO:0000313" key="4">
    <source>
        <dbReference type="Proteomes" id="UP000268652"/>
    </source>
</evidence>
<dbReference type="EMBL" id="RBDY01000022">
    <property type="protein sequence ID" value="RKN17622.1"/>
    <property type="molecule type" value="Genomic_DNA"/>
</dbReference>
<evidence type="ECO:0000313" key="5">
    <source>
        <dbReference type="Proteomes" id="UP000275024"/>
    </source>
</evidence>
<reference evidence="4 5" key="1">
    <citation type="submission" date="2018-09" db="EMBL/GenBank/DDBJ databases">
        <title>Streptomyces sp. nov. DS1-2, an endophytic actinomycete isolated from roots of Dendrobium scabrilingue.</title>
        <authorList>
            <person name="Kuncharoen N."/>
            <person name="Kudo T."/>
            <person name="Ohkuma M."/>
            <person name="Yuki M."/>
            <person name="Tanasupawat S."/>
        </authorList>
    </citation>
    <scope>NUCLEOTIDE SEQUENCE [LARGE SCALE GENOMIC DNA]</scope>
    <source>
        <strain evidence="2 5">AZ1-7</strain>
        <strain evidence="3 4">DS1-2</strain>
    </source>
</reference>
<feature type="region of interest" description="Disordered" evidence="1">
    <location>
        <begin position="1"/>
        <end position="35"/>
    </location>
</feature>
<sequence>MSASHATTATTTMTTATTAQTAAHQVATTATARRQGESVAVRRAAQELGLRPAELDAAVRLGQVVTVGSRIPWRRQVPRSELDRLRSDDGFPAALRERSLLVNATAGARLMGIAPGRLARLARCGCFSPVDVRLNRHRVIVWRYVAAELKTFARESPALLSGPVPDEMRRALAAGRDVRPRRWRHRRTAQLVRQATTAWQRAAAFAAVLEPPTLAFDVPDPGERALLCRLRPPLIDPPLAAEHADVVGALLTASDPEEARAYRTRLRAALAEAREG</sequence>
<name>A0A3A9W041_9ACTN</name>
<dbReference type="OrthoDB" id="4335318at2"/>
<comment type="caution">
    <text evidence="2">The sequence shown here is derived from an EMBL/GenBank/DDBJ whole genome shotgun (WGS) entry which is preliminary data.</text>
</comment>
<dbReference type="Pfam" id="PF19934">
    <property type="entry name" value="DUF6397"/>
    <property type="match status" value="1"/>
</dbReference>
<organism evidence="2 5">
    <name type="scientific">Streptomyces radicis</name>
    <dbReference type="NCBI Taxonomy" id="1750517"/>
    <lineage>
        <taxon>Bacteria</taxon>
        <taxon>Bacillati</taxon>
        <taxon>Actinomycetota</taxon>
        <taxon>Actinomycetes</taxon>
        <taxon>Kitasatosporales</taxon>
        <taxon>Streptomycetaceae</taxon>
        <taxon>Streptomyces</taxon>
    </lineage>
</organism>
<dbReference type="Proteomes" id="UP000275024">
    <property type="component" value="Unassembled WGS sequence"/>
</dbReference>
<dbReference type="InterPro" id="IPR045652">
    <property type="entry name" value="DUF6397"/>
</dbReference>
<dbReference type="RefSeq" id="WP_120699161.1">
    <property type="nucleotide sequence ID" value="NZ_RBDX01000024.1"/>
</dbReference>
<evidence type="ECO:0000313" key="3">
    <source>
        <dbReference type="EMBL" id="RKN17622.1"/>
    </source>
</evidence>
<proteinExistence type="predicted"/>